<proteinExistence type="predicted"/>
<evidence type="ECO:0000313" key="1">
    <source>
        <dbReference type="EMBL" id="RON35780.1"/>
    </source>
</evidence>
<reference evidence="1 2" key="1">
    <citation type="submission" date="2016-10" db="EMBL/GenBank/DDBJ databases">
        <title>Comparative genome analysis of multiple Pseudomonas spp. focuses on biocontrol and plant growth promoting traits.</title>
        <authorList>
            <person name="Tao X.-Y."/>
            <person name="Taylor C.G."/>
        </authorList>
    </citation>
    <scope>NUCLEOTIDE SEQUENCE [LARGE SCALE GENOMIC DNA]</scope>
    <source>
        <strain evidence="1 2">94G2</strain>
    </source>
</reference>
<dbReference type="AlphaFoldDB" id="A0A423JDJ5"/>
<accession>A0A423JDJ5</accession>
<dbReference type="EMBL" id="MOBL01000004">
    <property type="protein sequence ID" value="RON35780.1"/>
    <property type="molecule type" value="Genomic_DNA"/>
</dbReference>
<protein>
    <submittedName>
        <fullName evidence="1">Uncharacterized protein</fullName>
    </submittedName>
</protein>
<comment type="caution">
    <text evidence="1">The sequence shown here is derived from an EMBL/GenBank/DDBJ whole genome shotgun (WGS) entry which is preliminary data.</text>
</comment>
<name>A0A423JDJ5_9PSED</name>
<sequence length="64" mass="7676">MERREKPKKDFSLDKKNGPLFRDPFFNAWSGKRNSHLASDILKPKELLLFLKQNGFVFKIYKDF</sequence>
<dbReference type="Proteomes" id="UP000283260">
    <property type="component" value="Unassembled WGS sequence"/>
</dbReference>
<organism evidence="1 2">
    <name type="scientific">Pseudomonas frederiksbergensis</name>
    <dbReference type="NCBI Taxonomy" id="104087"/>
    <lineage>
        <taxon>Bacteria</taxon>
        <taxon>Pseudomonadati</taxon>
        <taxon>Pseudomonadota</taxon>
        <taxon>Gammaproteobacteria</taxon>
        <taxon>Pseudomonadales</taxon>
        <taxon>Pseudomonadaceae</taxon>
        <taxon>Pseudomonas</taxon>
    </lineage>
</organism>
<evidence type="ECO:0000313" key="2">
    <source>
        <dbReference type="Proteomes" id="UP000283260"/>
    </source>
</evidence>
<gene>
    <name evidence="1" type="ORF">BK661_05335</name>
</gene>